<dbReference type="AlphaFoldDB" id="A0A5J5EKD4"/>
<name>A0A5J5EKD4_9PEZI</name>
<dbReference type="InParanoid" id="A0A5J5EKD4"/>
<feature type="compositionally biased region" description="Basic and acidic residues" evidence="1">
    <location>
        <begin position="215"/>
        <end position="224"/>
    </location>
</feature>
<organism evidence="2 3">
    <name type="scientific">Sphaerosporella brunnea</name>
    <dbReference type="NCBI Taxonomy" id="1250544"/>
    <lineage>
        <taxon>Eukaryota</taxon>
        <taxon>Fungi</taxon>
        <taxon>Dikarya</taxon>
        <taxon>Ascomycota</taxon>
        <taxon>Pezizomycotina</taxon>
        <taxon>Pezizomycetes</taxon>
        <taxon>Pezizales</taxon>
        <taxon>Pyronemataceae</taxon>
        <taxon>Sphaerosporella</taxon>
    </lineage>
</organism>
<feature type="compositionally biased region" description="Acidic residues" evidence="1">
    <location>
        <begin position="156"/>
        <end position="172"/>
    </location>
</feature>
<comment type="caution">
    <text evidence="2">The sequence shown here is derived from an EMBL/GenBank/DDBJ whole genome shotgun (WGS) entry which is preliminary data.</text>
</comment>
<sequence length="246" mass="26933">MSQPSAPHPLLSTHARTLSSYRHALTHAEAQQRTLSSSIQALQASLSASQASEAAWRKRVQELDRLSRIQALELQAAKRGAREAGQELARVRVELEDVRRGVKRVRCVAGVDETLLVQQWARREGVAAVCCECECGAARAVRGLFVQQQQPPVVVEQEEEEEQGGPEPEPDNGMEPAVGQAHGSGGWAWGQRWGAEDRERRRLLKEKLRIARERVGDRLERDAAARTGARGGGGTGAPPTFSSRVV</sequence>
<dbReference type="OrthoDB" id="10418018at2759"/>
<feature type="region of interest" description="Disordered" evidence="1">
    <location>
        <begin position="215"/>
        <end position="246"/>
    </location>
</feature>
<proteinExistence type="predicted"/>
<evidence type="ECO:0000256" key="1">
    <source>
        <dbReference type="SAM" id="MobiDB-lite"/>
    </source>
</evidence>
<dbReference type="EMBL" id="VXIS01000251">
    <property type="protein sequence ID" value="KAA8895653.1"/>
    <property type="molecule type" value="Genomic_DNA"/>
</dbReference>
<feature type="region of interest" description="Disordered" evidence="1">
    <location>
        <begin position="152"/>
        <end position="192"/>
    </location>
</feature>
<evidence type="ECO:0000313" key="2">
    <source>
        <dbReference type="EMBL" id="KAA8895653.1"/>
    </source>
</evidence>
<dbReference type="Proteomes" id="UP000326924">
    <property type="component" value="Unassembled WGS sequence"/>
</dbReference>
<keyword evidence="3" id="KW-1185">Reference proteome</keyword>
<accession>A0A5J5EKD4</accession>
<gene>
    <name evidence="2" type="ORF">FN846DRAFT_968653</name>
</gene>
<protein>
    <submittedName>
        <fullName evidence="2">Uncharacterized protein</fullName>
    </submittedName>
</protein>
<evidence type="ECO:0000313" key="3">
    <source>
        <dbReference type="Proteomes" id="UP000326924"/>
    </source>
</evidence>
<reference evidence="2 3" key="1">
    <citation type="submission" date="2019-09" db="EMBL/GenBank/DDBJ databases">
        <title>Draft genome of the ectomycorrhizal ascomycete Sphaerosporella brunnea.</title>
        <authorList>
            <consortium name="DOE Joint Genome Institute"/>
            <person name="Benucci G.M."/>
            <person name="Marozzi G."/>
            <person name="Antonielli L."/>
            <person name="Sanchez S."/>
            <person name="Marco P."/>
            <person name="Wang X."/>
            <person name="Falini L.B."/>
            <person name="Barry K."/>
            <person name="Haridas S."/>
            <person name="Lipzen A."/>
            <person name="Labutti K."/>
            <person name="Grigoriev I.V."/>
            <person name="Murat C."/>
            <person name="Martin F."/>
            <person name="Albertini E."/>
            <person name="Donnini D."/>
            <person name="Bonito G."/>
        </authorList>
    </citation>
    <scope>NUCLEOTIDE SEQUENCE [LARGE SCALE GENOMIC DNA]</scope>
    <source>
        <strain evidence="2 3">Sb_GMNB300</strain>
    </source>
</reference>